<name>A0A6G0SGG2_9STRA</name>
<feature type="region of interest" description="Disordered" evidence="1">
    <location>
        <begin position="34"/>
        <end position="60"/>
    </location>
</feature>
<evidence type="ECO:0000313" key="2">
    <source>
        <dbReference type="EMBL" id="KAE9358521.1"/>
    </source>
</evidence>
<accession>A0A6G0SGG2</accession>
<proteinExistence type="predicted"/>
<reference evidence="2 3" key="1">
    <citation type="submission" date="2018-09" db="EMBL/GenBank/DDBJ databases">
        <title>Genomic investigation of the strawberry pathogen Phytophthora fragariae indicates pathogenicity is determined by transcriptional variation in three key races.</title>
        <authorList>
            <person name="Adams T.M."/>
            <person name="Armitage A.D."/>
            <person name="Sobczyk M.K."/>
            <person name="Bates H.J."/>
            <person name="Dunwell J.M."/>
            <person name="Nellist C.F."/>
            <person name="Harrison R.J."/>
        </authorList>
    </citation>
    <scope>NUCLEOTIDE SEQUENCE [LARGE SCALE GENOMIC DNA]</scope>
    <source>
        <strain evidence="2 3">NOV-77</strain>
    </source>
</reference>
<protein>
    <submittedName>
        <fullName evidence="2">Uncharacterized protein</fullName>
    </submittedName>
</protein>
<evidence type="ECO:0000256" key="1">
    <source>
        <dbReference type="SAM" id="MobiDB-lite"/>
    </source>
</evidence>
<evidence type="ECO:0000313" key="3">
    <source>
        <dbReference type="Proteomes" id="UP000486351"/>
    </source>
</evidence>
<sequence length="60" mass="6163">MIKNVHTCAALFYAATFITCTGAAAYRLCPCTGSSREATSRASGSSRTSAATRPTASARS</sequence>
<organism evidence="2 3">
    <name type="scientific">Phytophthora fragariae</name>
    <dbReference type="NCBI Taxonomy" id="53985"/>
    <lineage>
        <taxon>Eukaryota</taxon>
        <taxon>Sar</taxon>
        <taxon>Stramenopiles</taxon>
        <taxon>Oomycota</taxon>
        <taxon>Peronosporomycetes</taxon>
        <taxon>Peronosporales</taxon>
        <taxon>Peronosporaceae</taxon>
        <taxon>Phytophthora</taxon>
    </lineage>
</organism>
<dbReference type="Proteomes" id="UP000486351">
    <property type="component" value="Unassembled WGS sequence"/>
</dbReference>
<dbReference type="AlphaFoldDB" id="A0A6G0SGG2"/>
<dbReference type="EMBL" id="QXFY01000074">
    <property type="protein sequence ID" value="KAE9358521.1"/>
    <property type="molecule type" value="Genomic_DNA"/>
</dbReference>
<comment type="caution">
    <text evidence="2">The sequence shown here is derived from an EMBL/GenBank/DDBJ whole genome shotgun (WGS) entry which is preliminary data.</text>
</comment>
<gene>
    <name evidence="2" type="ORF">PF008_g2648</name>
</gene>